<reference evidence="2" key="1">
    <citation type="submission" date="2021-02" db="EMBL/GenBank/DDBJ databases">
        <authorList>
            <person name="Dougan E. K."/>
            <person name="Rhodes N."/>
            <person name="Thang M."/>
            <person name="Chan C."/>
        </authorList>
    </citation>
    <scope>NUCLEOTIDE SEQUENCE</scope>
</reference>
<feature type="region of interest" description="Disordered" evidence="1">
    <location>
        <begin position="59"/>
        <end position="88"/>
    </location>
</feature>
<evidence type="ECO:0000256" key="1">
    <source>
        <dbReference type="SAM" id="MobiDB-lite"/>
    </source>
</evidence>
<protein>
    <submittedName>
        <fullName evidence="2">Uncharacterized protein</fullName>
    </submittedName>
</protein>
<evidence type="ECO:0000313" key="3">
    <source>
        <dbReference type="Proteomes" id="UP000654075"/>
    </source>
</evidence>
<dbReference type="AlphaFoldDB" id="A0A813DCG2"/>
<feature type="compositionally biased region" description="Polar residues" evidence="1">
    <location>
        <begin position="264"/>
        <end position="277"/>
    </location>
</feature>
<feature type="region of interest" description="Disordered" evidence="1">
    <location>
        <begin position="217"/>
        <end position="277"/>
    </location>
</feature>
<feature type="region of interest" description="Disordered" evidence="1">
    <location>
        <begin position="106"/>
        <end position="165"/>
    </location>
</feature>
<comment type="caution">
    <text evidence="2">The sequence shown here is derived from an EMBL/GenBank/DDBJ whole genome shotgun (WGS) entry which is preliminary data.</text>
</comment>
<organism evidence="2 3">
    <name type="scientific">Polarella glacialis</name>
    <name type="common">Dinoflagellate</name>
    <dbReference type="NCBI Taxonomy" id="89957"/>
    <lineage>
        <taxon>Eukaryota</taxon>
        <taxon>Sar</taxon>
        <taxon>Alveolata</taxon>
        <taxon>Dinophyceae</taxon>
        <taxon>Suessiales</taxon>
        <taxon>Suessiaceae</taxon>
        <taxon>Polarella</taxon>
    </lineage>
</organism>
<accession>A0A813DCG2</accession>
<keyword evidence="3" id="KW-1185">Reference proteome</keyword>
<sequence>MSFWSLFYIALEIDQPFGEDANDLPIHAMQQQWNNSLLTLLLPCSQVIPTFEIAVNGESGELQKESNESEKPEGKIEGGRRASRHLFRKRAHVHRKTLKISFPEDILGEGSRSGASSNLGSDVDSMSNLGSEANSNQSATSEQMEVTTHSDRAMEQDSEGGGSVSAATNMQMQKDNQTGAVSVRSISKDRWKRGIFDGAQSASGRSGVAIHSAVAFEGGQGSLPPHFDSSPDRVQSLSGTTNSGENKPAVSHGGSESEPVLDSMNRSFSCRTVNELV</sequence>
<feature type="compositionally biased region" description="Basic and acidic residues" evidence="1">
    <location>
        <begin position="61"/>
        <end position="80"/>
    </location>
</feature>
<feature type="compositionally biased region" description="Polar residues" evidence="1">
    <location>
        <begin position="113"/>
        <end position="147"/>
    </location>
</feature>
<name>A0A813DCG2_POLGL</name>
<proteinExistence type="predicted"/>
<gene>
    <name evidence="2" type="ORF">PGLA1383_LOCUS4501</name>
</gene>
<feature type="compositionally biased region" description="Polar residues" evidence="1">
    <location>
        <begin position="232"/>
        <end position="245"/>
    </location>
</feature>
<evidence type="ECO:0000313" key="2">
    <source>
        <dbReference type="EMBL" id="CAE8585595.1"/>
    </source>
</evidence>
<dbReference type="EMBL" id="CAJNNV010001680">
    <property type="protein sequence ID" value="CAE8585595.1"/>
    <property type="molecule type" value="Genomic_DNA"/>
</dbReference>
<dbReference type="Proteomes" id="UP000654075">
    <property type="component" value="Unassembled WGS sequence"/>
</dbReference>